<dbReference type="EMBL" id="JANPWZ010000818">
    <property type="protein sequence ID" value="KAJ3571750.1"/>
    <property type="molecule type" value="Genomic_DNA"/>
</dbReference>
<feature type="transmembrane region" description="Helical" evidence="8">
    <location>
        <begin position="372"/>
        <end position="393"/>
    </location>
</feature>
<evidence type="ECO:0000256" key="5">
    <source>
        <dbReference type="ARBA" id="ARBA00022989"/>
    </source>
</evidence>
<evidence type="ECO:0000313" key="9">
    <source>
        <dbReference type="EMBL" id="KAJ3571750.1"/>
    </source>
</evidence>
<dbReference type="PANTHER" id="PTHR15301">
    <property type="entry name" value="INSULIN-INDUCED GENE 1"/>
    <property type="match status" value="1"/>
</dbReference>
<accession>A0A9W8NEV2</accession>
<comment type="caution">
    <text evidence="9">The sequence shown here is derived from an EMBL/GenBank/DDBJ whole genome shotgun (WGS) entry which is preliminary data.</text>
</comment>
<evidence type="ECO:0000256" key="2">
    <source>
        <dbReference type="ARBA" id="ARBA00007475"/>
    </source>
</evidence>
<comment type="subcellular location">
    <subcellularLocation>
        <location evidence="1">Endoplasmic reticulum membrane</location>
        <topology evidence="1">Multi-pass membrane protein</topology>
    </subcellularLocation>
</comment>
<evidence type="ECO:0000256" key="7">
    <source>
        <dbReference type="SAM" id="MobiDB-lite"/>
    </source>
</evidence>
<dbReference type="Proteomes" id="UP001148614">
    <property type="component" value="Unassembled WGS sequence"/>
</dbReference>
<evidence type="ECO:0000256" key="1">
    <source>
        <dbReference type="ARBA" id="ARBA00004477"/>
    </source>
</evidence>
<proteinExistence type="inferred from homology"/>
<feature type="transmembrane region" description="Helical" evidence="8">
    <location>
        <begin position="155"/>
        <end position="177"/>
    </location>
</feature>
<feature type="transmembrane region" description="Helical" evidence="8">
    <location>
        <begin position="198"/>
        <end position="218"/>
    </location>
</feature>
<feature type="transmembrane region" description="Helical" evidence="8">
    <location>
        <begin position="251"/>
        <end position="268"/>
    </location>
</feature>
<dbReference type="InterPro" id="IPR025929">
    <property type="entry name" value="INSIG_fam"/>
</dbReference>
<dbReference type="GO" id="GO:0016126">
    <property type="term" value="P:sterol biosynthetic process"/>
    <property type="evidence" value="ECO:0007669"/>
    <property type="project" value="TreeGrafter"/>
</dbReference>
<evidence type="ECO:0000313" key="10">
    <source>
        <dbReference type="Proteomes" id="UP001148614"/>
    </source>
</evidence>
<evidence type="ECO:0000256" key="8">
    <source>
        <dbReference type="SAM" id="Phobius"/>
    </source>
</evidence>
<dbReference type="GO" id="GO:0005789">
    <property type="term" value="C:endoplasmic reticulum membrane"/>
    <property type="evidence" value="ECO:0007669"/>
    <property type="project" value="UniProtKB-SubCell"/>
</dbReference>
<feature type="compositionally biased region" description="Low complexity" evidence="7">
    <location>
        <begin position="31"/>
        <end position="42"/>
    </location>
</feature>
<organism evidence="9 10">
    <name type="scientific">Xylaria arbuscula</name>
    <dbReference type="NCBI Taxonomy" id="114810"/>
    <lineage>
        <taxon>Eukaryota</taxon>
        <taxon>Fungi</taxon>
        <taxon>Dikarya</taxon>
        <taxon>Ascomycota</taxon>
        <taxon>Pezizomycotina</taxon>
        <taxon>Sordariomycetes</taxon>
        <taxon>Xylariomycetidae</taxon>
        <taxon>Xylariales</taxon>
        <taxon>Xylariaceae</taxon>
        <taxon>Xylaria</taxon>
    </lineage>
</organism>
<evidence type="ECO:0000256" key="3">
    <source>
        <dbReference type="ARBA" id="ARBA00022692"/>
    </source>
</evidence>
<dbReference type="Pfam" id="PF07281">
    <property type="entry name" value="INSIG"/>
    <property type="match status" value="1"/>
</dbReference>
<name>A0A9W8NEV2_9PEZI</name>
<sequence>MTDSPSGPPLLRPVPIRPFNIHPRSPTPPAEETLSHTPHSSSSLNLDWLNFRLLNSRNRFRSESSASISRAQSVMNLTSSTLMGIYEPTTFDNDKYTPGNEINTPWGTGAETPARILSMDEPTSIEQNSRHYQARRRSSAHQLAHAPPLSTTTSLFYSSLRALLLSGLGVLYGMGVATVRGDRSTPAFRMINTSGYGWGYMAFWGASGLILGCLLPYVDSLWEESVGDVDSSEVFETESDSGKNMRRKTDWALAVRGIGIFIGIAYAIRKLPWDSTLQLSLCLALVNPALWFLIDGSVPGLIVSSVVGLTGSALLTGFQPDMVPVPAMLSSSSRGGFYGGGALHSNASARYDSADPMSFGGLANQQTFAMGIWTLNVLFCCCVVFGNVGRWLAFNKYGSPQMSRSK</sequence>
<dbReference type="VEuPathDB" id="FungiDB:F4678DRAFT_469236"/>
<dbReference type="PANTHER" id="PTHR15301:SF3">
    <property type="entry name" value="PROTEIN NSG1-RELATED"/>
    <property type="match status" value="1"/>
</dbReference>
<comment type="similarity">
    <text evidence="2">Belongs to the INSIG family.</text>
</comment>
<feature type="compositionally biased region" description="Pro residues" evidence="7">
    <location>
        <begin position="1"/>
        <end position="16"/>
    </location>
</feature>
<keyword evidence="6 8" id="KW-0472">Membrane</keyword>
<keyword evidence="3 8" id="KW-0812">Transmembrane</keyword>
<feature type="transmembrane region" description="Helical" evidence="8">
    <location>
        <begin position="275"/>
        <end position="294"/>
    </location>
</feature>
<evidence type="ECO:0000256" key="4">
    <source>
        <dbReference type="ARBA" id="ARBA00022824"/>
    </source>
</evidence>
<reference evidence="9" key="1">
    <citation type="submission" date="2022-07" db="EMBL/GenBank/DDBJ databases">
        <title>Genome Sequence of Xylaria arbuscula.</title>
        <authorList>
            <person name="Buettner E."/>
        </authorList>
    </citation>
    <scope>NUCLEOTIDE SEQUENCE</scope>
    <source>
        <strain evidence="9">VT107</strain>
    </source>
</reference>
<evidence type="ECO:0000256" key="6">
    <source>
        <dbReference type="ARBA" id="ARBA00023136"/>
    </source>
</evidence>
<keyword evidence="10" id="KW-1185">Reference proteome</keyword>
<keyword evidence="4" id="KW-0256">Endoplasmic reticulum</keyword>
<dbReference type="AlphaFoldDB" id="A0A9W8NEV2"/>
<protein>
    <submittedName>
        <fullName evidence="9">Uncharacterized protein</fullName>
    </submittedName>
</protein>
<feature type="region of interest" description="Disordered" evidence="7">
    <location>
        <begin position="1"/>
        <end position="42"/>
    </location>
</feature>
<gene>
    <name evidence="9" type="ORF">NPX13_g5273</name>
</gene>
<keyword evidence="5 8" id="KW-1133">Transmembrane helix</keyword>